<evidence type="ECO:0000313" key="3">
    <source>
        <dbReference type="EMBL" id="SDT59547.1"/>
    </source>
</evidence>
<feature type="transmembrane region" description="Helical" evidence="2">
    <location>
        <begin position="12"/>
        <end position="29"/>
    </location>
</feature>
<feature type="transmembrane region" description="Helical" evidence="2">
    <location>
        <begin position="378"/>
        <end position="396"/>
    </location>
</feature>
<evidence type="ECO:0000256" key="2">
    <source>
        <dbReference type="SAM" id="Phobius"/>
    </source>
</evidence>
<accession>A0A1H2BNA9</accession>
<dbReference type="AlphaFoldDB" id="A0A1H2BNA9"/>
<dbReference type="EMBL" id="LT629750">
    <property type="protein sequence ID" value="SDT59547.1"/>
    <property type="molecule type" value="Genomic_DNA"/>
</dbReference>
<feature type="transmembrane region" description="Helical" evidence="2">
    <location>
        <begin position="35"/>
        <end position="54"/>
    </location>
</feature>
<evidence type="ECO:0000256" key="1">
    <source>
        <dbReference type="SAM" id="MobiDB-lite"/>
    </source>
</evidence>
<gene>
    <name evidence="3" type="ORF">SAMN05444158_7354</name>
</gene>
<keyword evidence="2" id="KW-0812">Transmembrane</keyword>
<sequence length="492" mass="54172">MQGRPGKRLDWITLVYGLGLTAFLLVVFGQATNAIYDYPVEFLLCFINGGLSIWGQLLSVRREASIHFISFFFCFLFMSAAPIVQFGAYNATIFGVGHLALWAAANALVFTSIGIFYTYRLKTPENEAKTPARRSVPPSGINYFLVFATTIFASATAIVLFRNVLFTSRTDFYDETLSIFGDAPTAMLATTFLLSTPLFAAIIGLRASIASRNAIWTILFSGACVMAAVPNNPVIQPRYQLAGLAFFLIDYMFYGKKTKALVVLLIAGVLLGPAFQSFRHSDPTDQSSFSSDENKLVGETLLAMDYDAFSMSCYTVLTVENDGISWGSNIVGAVLFFVPRALWPGKPPPTSWVIYDMMSHFSDVRTDNLSTPLMAEGYYAFGWLGALGIGVLYWWLVSGVIEFSREKFDSWLFLFRCVFAGLVLIILRGTLTVGVSALASYCVAAAIPLFLIRSRFGIPRSLASTPERHASTLRTRTKYSHSPVKSARLGGD</sequence>
<proteinExistence type="predicted"/>
<feature type="transmembrane region" description="Helical" evidence="2">
    <location>
        <begin position="433"/>
        <end position="452"/>
    </location>
</feature>
<protein>
    <recommendedName>
        <fullName evidence="5">Oligosaccharide repeat unit polymerase</fullName>
    </recommendedName>
</protein>
<feature type="transmembrane region" description="Helical" evidence="2">
    <location>
        <begin position="261"/>
        <end position="278"/>
    </location>
</feature>
<feature type="transmembrane region" description="Helical" evidence="2">
    <location>
        <begin position="99"/>
        <end position="119"/>
    </location>
</feature>
<dbReference type="RefSeq" id="WP_146690788.1">
    <property type="nucleotide sequence ID" value="NZ_LT629750.1"/>
</dbReference>
<reference evidence="4" key="1">
    <citation type="submission" date="2016-10" db="EMBL/GenBank/DDBJ databases">
        <authorList>
            <person name="Varghese N."/>
            <person name="Submissions S."/>
        </authorList>
    </citation>
    <scope>NUCLEOTIDE SEQUENCE [LARGE SCALE GENOMIC DNA]</scope>
    <source>
        <strain evidence="4">GAS369</strain>
    </source>
</reference>
<evidence type="ECO:0008006" key="5">
    <source>
        <dbReference type="Google" id="ProtNLM"/>
    </source>
</evidence>
<dbReference type="Proteomes" id="UP000243904">
    <property type="component" value="Chromosome I"/>
</dbReference>
<organism evidence="3 4">
    <name type="scientific">Bradyrhizobium canariense</name>
    <dbReference type="NCBI Taxonomy" id="255045"/>
    <lineage>
        <taxon>Bacteria</taxon>
        <taxon>Pseudomonadati</taxon>
        <taxon>Pseudomonadota</taxon>
        <taxon>Alphaproteobacteria</taxon>
        <taxon>Hyphomicrobiales</taxon>
        <taxon>Nitrobacteraceae</taxon>
        <taxon>Bradyrhizobium</taxon>
    </lineage>
</organism>
<feature type="transmembrane region" description="Helical" evidence="2">
    <location>
        <begin position="140"/>
        <end position="165"/>
    </location>
</feature>
<name>A0A1H2BNA9_9BRAD</name>
<keyword evidence="2" id="KW-0472">Membrane</keyword>
<evidence type="ECO:0000313" key="4">
    <source>
        <dbReference type="Proteomes" id="UP000243904"/>
    </source>
</evidence>
<keyword evidence="4" id="KW-1185">Reference proteome</keyword>
<feature type="transmembrane region" description="Helical" evidence="2">
    <location>
        <begin position="66"/>
        <end position="87"/>
    </location>
</feature>
<keyword evidence="2" id="KW-1133">Transmembrane helix</keyword>
<feature type="region of interest" description="Disordered" evidence="1">
    <location>
        <begin position="467"/>
        <end position="492"/>
    </location>
</feature>
<feature type="transmembrane region" description="Helical" evidence="2">
    <location>
        <begin position="408"/>
        <end position="427"/>
    </location>
</feature>
<feature type="transmembrane region" description="Helical" evidence="2">
    <location>
        <begin position="185"/>
        <end position="207"/>
    </location>
</feature>